<keyword evidence="2" id="KW-1185">Reference proteome</keyword>
<dbReference type="EMBL" id="BMAW01038504">
    <property type="protein sequence ID" value="GFU52371.1"/>
    <property type="molecule type" value="Genomic_DNA"/>
</dbReference>
<gene>
    <name evidence="1" type="ORF">NPIL_538201</name>
</gene>
<sequence length="76" mass="8702">MCHKQDSDNNTHLLDPFSETQIFVGNTLKNNKLIITVTVTLLFRIVRDKNLKRTSIFKTELSIFHGNFDPSSCSMS</sequence>
<dbReference type="AlphaFoldDB" id="A0A8X6QX07"/>
<proteinExistence type="predicted"/>
<evidence type="ECO:0000313" key="2">
    <source>
        <dbReference type="Proteomes" id="UP000887013"/>
    </source>
</evidence>
<protein>
    <submittedName>
        <fullName evidence="1">Uncharacterized protein</fullName>
    </submittedName>
</protein>
<dbReference type="Proteomes" id="UP000887013">
    <property type="component" value="Unassembled WGS sequence"/>
</dbReference>
<organism evidence="1 2">
    <name type="scientific">Nephila pilipes</name>
    <name type="common">Giant wood spider</name>
    <name type="synonym">Nephila maculata</name>
    <dbReference type="NCBI Taxonomy" id="299642"/>
    <lineage>
        <taxon>Eukaryota</taxon>
        <taxon>Metazoa</taxon>
        <taxon>Ecdysozoa</taxon>
        <taxon>Arthropoda</taxon>
        <taxon>Chelicerata</taxon>
        <taxon>Arachnida</taxon>
        <taxon>Araneae</taxon>
        <taxon>Araneomorphae</taxon>
        <taxon>Entelegynae</taxon>
        <taxon>Araneoidea</taxon>
        <taxon>Nephilidae</taxon>
        <taxon>Nephila</taxon>
    </lineage>
</organism>
<evidence type="ECO:0000313" key="1">
    <source>
        <dbReference type="EMBL" id="GFU52371.1"/>
    </source>
</evidence>
<name>A0A8X6QX07_NEPPI</name>
<accession>A0A8X6QX07</accession>
<comment type="caution">
    <text evidence="1">The sequence shown here is derived from an EMBL/GenBank/DDBJ whole genome shotgun (WGS) entry which is preliminary data.</text>
</comment>
<reference evidence="1" key="1">
    <citation type="submission" date="2020-08" db="EMBL/GenBank/DDBJ databases">
        <title>Multicomponent nature underlies the extraordinary mechanical properties of spider dragline silk.</title>
        <authorList>
            <person name="Kono N."/>
            <person name="Nakamura H."/>
            <person name="Mori M."/>
            <person name="Yoshida Y."/>
            <person name="Ohtoshi R."/>
            <person name="Malay A.D."/>
            <person name="Moran D.A.P."/>
            <person name="Tomita M."/>
            <person name="Numata K."/>
            <person name="Arakawa K."/>
        </authorList>
    </citation>
    <scope>NUCLEOTIDE SEQUENCE</scope>
</reference>